<gene>
    <name evidence="1" type="ORF">K505DRAFT_248060</name>
</gene>
<reference evidence="1" key="1">
    <citation type="journal article" date="2020" name="Stud. Mycol.">
        <title>101 Dothideomycetes genomes: a test case for predicting lifestyles and emergence of pathogens.</title>
        <authorList>
            <person name="Haridas S."/>
            <person name="Albert R."/>
            <person name="Binder M."/>
            <person name="Bloem J."/>
            <person name="Labutti K."/>
            <person name="Salamov A."/>
            <person name="Andreopoulos B."/>
            <person name="Baker S."/>
            <person name="Barry K."/>
            <person name="Bills G."/>
            <person name="Bluhm B."/>
            <person name="Cannon C."/>
            <person name="Castanera R."/>
            <person name="Culley D."/>
            <person name="Daum C."/>
            <person name="Ezra D."/>
            <person name="Gonzalez J."/>
            <person name="Henrissat B."/>
            <person name="Kuo A."/>
            <person name="Liang C."/>
            <person name="Lipzen A."/>
            <person name="Lutzoni F."/>
            <person name="Magnuson J."/>
            <person name="Mondo S."/>
            <person name="Nolan M."/>
            <person name="Ohm R."/>
            <person name="Pangilinan J."/>
            <person name="Park H.-J."/>
            <person name="Ramirez L."/>
            <person name="Alfaro M."/>
            <person name="Sun H."/>
            <person name="Tritt A."/>
            <person name="Yoshinaga Y."/>
            <person name="Zwiers L.-H."/>
            <person name="Turgeon B."/>
            <person name="Goodwin S."/>
            <person name="Spatafora J."/>
            <person name="Crous P."/>
            <person name="Grigoriev I."/>
        </authorList>
    </citation>
    <scope>NUCLEOTIDE SEQUENCE</scope>
    <source>
        <strain evidence="1">CBS 109.77</strain>
    </source>
</reference>
<dbReference type="Proteomes" id="UP000799757">
    <property type="component" value="Unassembled WGS sequence"/>
</dbReference>
<proteinExistence type="predicted"/>
<protein>
    <submittedName>
        <fullName evidence="1">Uncharacterized protein</fullName>
    </submittedName>
</protein>
<feature type="non-terminal residue" evidence="1">
    <location>
        <position position="1"/>
    </location>
</feature>
<organism evidence="1 2">
    <name type="scientific">Melanomma pulvis-pyrius CBS 109.77</name>
    <dbReference type="NCBI Taxonomy" id="1314802"/>
    <lineage>
        <taxon>Eukaryota</taxon>
        <taxon>Fungi</taxon>
        <taxon>Dikarya</taxon>
        <taxon>Ascomycota</taxon>
        <taxon>Pezizomycotina</taxon>
        <taxon>Dothideomycetes</taxon>
        <taxon>Pleosporomycetidae</taxon>
        <taxon>Pleosporales</taxon>
        <taxon>Melanommataceae</taxon>
        <taxon>Melanomma</taxon>
    </lineage>
</organism>
<name>A0A6A6X643_9PLEO</name>
<keyword evidence="2" id="KW-1185">Reference proteome</keyword>
<dbReference type="AlphaFoldDB" id="A0A6A6X643"/>
<sequence>LRRVGSELFDTTIEDVKIVRDAFVPAPKSGANAVRLAGVTARGRSSVPTAIFS</sequence>
<dbReference type="EMBL" id="MU002000">
    <property type="protein sequence ID" value="KAF2791816.1"/>
    <property type="molecule type" value="Genomic_DNA"/>
</dbReference>
<accession>A0A6A6X643</accession>
<evidence type="ECO:0000313" key="2">
    <source>
        <dbReference type="Proteomes" id="UP000799757"/>
    </source>
</evidence>
<evidence type="ECO:0000313" key="1">
    <source>
        <dbReference type="EMBL" id="KAF2791816.1"/>
    </source>
</evidence>